<dbReference type="Proteomes" id="UP000015106">
    <property type="component" value="Chromosome 7"/>
</dbReference>
<reference evidence="3" key="1">
    <citation type="journal article" date="2013" name="Nature">
        <title>Draft genome of the wheat A-genome progenitor Triticum urartu.</title>
        <authorList>
            <person name="Ling H.Q."/>
            <person name="Zhao S."/>
            <person name="Liu D."/>
            <person name="Wang J."/>
            <person name="Sun H."/>
            <person name="Zhang C."/>
            <person name="Fan H."/>
            <person name="Li D."/>
            <person name="Dong L."/>
            <person name="Tao Y."/>
            <person name="Gao C."/>
            <person name="Wu H."/>
            <person name="Li Y."/>
            <person name="Cui Y."/>
            <person name="Guo X."/>
            <person name="Zheng S."/>
            <person name="Wang B."/>
            <person name="Yu K."/>
            <person name="Liang Q."/>
            <person name="Yang W."/>
            <person name="Lou X."/>
            <person name="Chen J."/>
            <person name="Feng M."/>
            <person name="Jian J."/>
            <person name="Zhang X."/>
            <person name="Luo G."/>
            <person name="Jiang Y."/>
            <person name="Liu J."/>
            <person name="Wang Z."/>
            <person name="Sha Y."/>
            <person name="Zhang B."/>
            <person name="Wu H."/>
            <person name="Tang D."/>
            <person name="Shen Q."/>
            <person name="Xue P."/>
            <person name="Zou S."/>
            <person name="Wang X."/>
            <person name="Liu X."/>
            <person name="Wang F."/>
            <person name="Yang Y."/>
            <person name="An X."/>
            <person name="Dong Z."/>
            <person name="Zhang K."/>
            <person name="Zhang X."/>
            <person name="Luo M.C."/>
            <person name="Dvorak J."/>
            <person name="Tong Y."/>
            <person name="Wang J."/>
            <person name="Yang H."/>
            <person name="Li Z."/>
            <person name="Wang D."/>
            <person name="Zhang A."/>
            <person name="Wang J."/>
        </authorList>
    </citation>
    <scope>NUCLEOTIDE SEQUENCE</scope>
    <source>
        <strain evidence="3">cv. G1812</strain>
    </source>
</reference>
<dbReference type="AlphaFoldDB" id="A0A8R7RCH6"/>
<gene>
    <name evidence="1" type="primary">LOC125530641</name>
</gene>
<reference evidence="2" key="2">
    <citation type="submission" date="2018-03" db="EMBL/GenBank/DDBJ databases">
        <title>The Triticum urartu genome reveals the dynamic nature of wheat genome evolution.</title>
        <authorList>
            <person name="Ling H."/>
            <person name="Ma B."/>
            <person name="Shi X."/>
            <person name="Liu H."/>
            <person name="Dong L."/>
            <person name="Sun H."/>
            <person name="Cao Y."/>
            <person name="Gao Q."/>
            <person name="Zheng S."/>
            <person name="Li Y."/>
            <person name="Yu Y."/>
            <person name="Du H."/>
            <person name="Qi M."/>
            <person name="Li Y."/>
            <person name="Yu H."/>
            <person name="Cui Y."/>
            <person name="Wang N."/>
            <person name="Chen C."/>
            <person name="Wu H."/>
            <person name="Zhao Y."/>
            <person name="Zhang J."/>
            <person name="Li Y."/>
            <person name="Zhou W."/>
            <person name="Zhang B."/>
            <person name="Hu W."/>
            <person name="Eijk M."/>
            <person name="Tang J."/>
            <person name="Witsenboer H."/>
            <person name="Zhao S."/>
            <person name="Li Z."/>
            <person name="Zhang A."/>
            <person name="Wang D."/>
            <person name="Liang C."/>
        </authorList>
    </citation>
    <scope>NUCLEOTIDE SEQUENCE [LARGE SCALE GENOMIC DNA]</scope>
    <source>
        <strain evidence="2">cv. G1812</strain>
    </source>
</reference>
<dbReference type="Gramene" id="TuG1812S0002804400.01.T03">
    <property type="protein sequence ID" value="TuG1812S0002804400.01.T03"/>
    <property type="gene ID" value="TuG1812S0002804400.01"/>
</dbReference>
<evidence type="ECO:0000313" key="3">
    <source>
        <dbReference type="Proteomes" id="UP000015106"/>
    </source>
</evidence>
<protein>
    <submittedName>
        <fullName evidence="1">Uncharacterized protein</fullName>
    </submittedName>
</protein>
<dbReference type="EnsemblPlants" id="TuG1812S0002804400.01.T03">
    <property type="protein sequence ID" value="TuG1812S0002804400.01.T03"/>
    <property type="gene ID" value="TuG1812S0002804400.01"/>
</dbReference>
<dbReference type="EnsemblPlants" id="TuG1812U0000344500.01.T02">
    <property type="protein sequence ID" value="TuG1812U0000344500.01.T02"/>
    <property type="gene ID" value="TuG1812U0000344500.01"/>
</dbReference>
<evidence type="ECO:0000313" key="2">
    <source>
        <dbReference type="EnsemblPlants" id="TuG1812U0000344500.01.T02"/>
    </source>
</evidence>
<sequence>MLPKRGSTLGIGSLRMLDTSGVLFGGLLVHLLVFPTVLKKSGCSTPSVEENLKICTTSCKKFQHRVLCSCFTRVLLRIIFDQRRASSKQLQRTFSCCCTNAQMFIGPEELSQADWIFMEHVTDCVIAD</sequence>
<reference evidence="1" key="3">
    <citation type="submission" date="2022-06" db="UniProtKB">
        <authorList>
            <consortium name="EnsemblPlants"/>
        </authorList>
    </citation>
    <scope>IDENTIFICATION</scope>
</reference>
<evidence type="ECO:0000313" key="1">
    <source>
        <dbReference type="EnsemblPlants" id="TuG1812S0002804400.01.T03"/>
    </source>
</evidence>
<proteinExistence type="predicted"/>
<keyword evidence="3" id="KW-1185">Reference proteome</keyword>
<organism evidence="1 3">
    <name type="scientific">Triticum urartu</name>
    <name type="common">Red wild einkorn</name>
    <name type="synonym">Crithodium urartu</name>
    <dbReference type="NCBI Taxonomy" id="4572"/>
    <lineage>
        <taxon>Eukaryota</taxon>
        <taxon>Viridiplantae</taxon>
        <taxon>Streptophyta</taxon>
        <taxon>Embryophyta</taxon>
        <taxon>Tracheophyta</taxon>
        <taxon>Spermatophyta</taxon>
        <taxon>Magnoliopsida</taxon>
        <taxon>Liliopsida</taxon>
        <taxon>Poales</taxon>
        <taxon>Poaceae</taxon>
        <taxon>BOP clade</taxon>
        <taxon>Pooideae</taxon>
        <taxon>Triticodae</taxon>
        <taxon>Triticeae</taxon>
        <taxon>Triticinae</taxon>
        <taxon>Triticum</taxon>
    </lineage>
</organism>
<name>A0A8R7RCH6_TRIUA</name>
<accession>A0A8R7RCH6</accession>
<dbReference type="Gramene" id="TuG1812U0000344500.01.T02">
    <property type="protein sequence ID" value="TuG1812U0000344500.01.T02"/>
    <property type="gene ID" value="TuG1812U0000344500.01"/>
</dbReference>